<dbReference type="GO" id="GO:0033355">
    <property type="term" value="P:ascorbate glutathione cycle"/>
    <property type="evidence" value="ECO:0007669"/>
    <property type="project" value="InterPro"/>
</dbReference>
<dbReference type="InterPro" id="IPR044627">
    <property type="entry name" value="DHAR1/2/3/4"/>
</dbReference>
<dbReference type="InterPro" id="IPR040079">
    <property type="entry name" value="Glutathione_S-Trfase"/>
</dbReference>
<dbReference type="PROSITE" id="PS50405">
    <property type="entry name" value="GST_CTER"/>
    <property type="match status" value="1"/>
</dbReference>
<protein>
    <recommendedName>
        <fullName evidence="11">GST N-terminal domain-containing protein</fullName>
    </recommendedName>
</protein>
<dbReference type="InterPro" id="IPR010987">
    <property type="entry name" value="Glutathione-S-Trfase_C-like"/>
</dbReference>
<keyword evidence="2" id="KW-0808">Transferase</keyword>
<dbReference type="Gene3D" id="3.40.30.10">
    <property type="entry name" value="Glutaredoxin"/>
    <property type="match status" value="1"/>
</dbReference>
<comment type="catalytic activity">
    <reaction evidence="6">
        <text>L-dehydroascorbate + 2 glutathione = glutathione disulfide + L-ascorbate</text>
        <dbReference type="Rhea" id="RHEA:24424"/>
        <dbReference type="ChEBI" id="CHEBI:38290"/>
        <dbReference type="ChEBI" id="CHEBI:57925"/>
        <dbReference type="ChEBI" id="CHEBI:58297"/>
        <dbReference type="ChEBI" id="CHEBI:58539"/>
        <dbReference type="EC" id="1.8.5.1"/>
    </reaction>
</comment>
<comment type="catalytic activity">
    <reaction evidence="5">
        <text>RX + glutathione = an S-substituted glutathione + a halide anion + H(+)</text>
        <dbReference type="Rhea" id="RHEA:16437"/>
        <dbReference type="ChEBI" id="CHEBI:15378"/>
        <dbReference type="ChEBI" id="CHEBI:16042"/>
        <dbReference type="ChEBI" id="CHEBI:17792"/>
        <dbReference type="ChEBI" id="CHEBI:57925"/>
        <dbReference type="ChEBI" id="CHEBI:90779"/>
        <dbReference type="EC" id="2.5.1.18"/>
    </reaction>
</comment>
<comment type="caution">
    <text evidence="9">The sequence shown here is derived from an EMBL/GenBank/DDBJ whole genome shotgun (WGS) entry which is preliminary data.</text>
</comment>
<dbReference type="PROSITE" id="PS50404">
    <property type="entry name" value="GST_NTER"/>
    <property type="match status" value="1"/>
</dbReference>
<dbReference type="InterPro" id="IPR004045">
    <property type="entry name" value="Glutathione_S-Trfase_N"/>
</dbReference>
<keyword evidence="3" id="KW-0560">Oxidoreductase</keyword>
<evidence type="ECO:0000259" key="7">
    <source>
        <dbReference type="PROSITE" id="PS50404"/>
    </source>
</evidence>
<evidence type="ECO:0000256" key="6">
    <source>
        <dbReference type="ARBA" id="ARBA00049544"/>
    </source>
</evidence>
<evidence type="ECO:0008006" key="11">
    <source>
        <dbReference type="Google" id="ProtNLM"/>
    </source>
</evidence>
<dbReference type="AlphaFoldDB" id="A0A176WPQ8"/>
<dbReference type="InterPro" id="IPR036249">
    <property type="entry name" value="Thioredoxin-like_sf"/>
</dbReference>
<dbReference type="CDD" id="cd00570">
    <property type="entry name" value="GST_N_family"/>
    <property type="match status" value="1"/>
</dbReference>
<name>A0A176WPQ8_MARPO</name>
<sequence>MHQAATRSTALIGLQLSGLIKTRRSVCALKSVTALTNKRVGSASQSYCDSNAKALGGKPATMAAKNFQQYNRVGIRNMSGEPTEDIEVFGKAATGTGNPSQYTRYVAPIRRVAIFFQSPFSQRIYLELEEKSIPYKATYIQEGDDKPDWFMEKNPSGLMPALRDGEKWIQDSDKIAQHLEERFPDPSLKTPAEFKNVGENIFQCFTQYLQSKKPDDSSKGELLKELKALDEHLKQHGPFIAGDKPTDSDFALIPKLKHLRVSLAHYMDFHIPAEFSATHKYIEMLENRPSFKRTDVPDKMIIEGWQKKFSLPDRIAQPQTA</sequence>
<evidence type="ECO:0000256" key="3">
    <source>
        <dbReference type="ARBA" id="ARBA00023002"/>
    </source>
</evidence>
<keyword evidence="10" id="KW-1185">Reference proteome</keyword>
<evidence type="ECO:0000256" key="2">
    <source>
        <dbReference type="ARBA" id="ARBA00022679"/>
    </source>
</evidence>
<dbReference type="InterPro" id="IPR036282">
    <property type="entry name" value="Glutathione-S-Trfase_C_sf"/>
</dbReference>
<dbReference type="PANTHER" id="PTHR44420:SF5">
    <property type="entry name" value="GLUTATHIONE DEHYDROGENASE (ASCORBATE)"/>
    <property type="match status" value="1"/>
</dbReference>
<dbReference type="Proteomes" id="UP000077202">
    <property type="component" value="Unassembled WGS sequence"/>
</dbReference>
<dbReference type="Gene3D" id="1.20.1050.10">
    <property type="match status" value="1"/>
</dbReference>
<comment type="similarity">
    <text evidence="4">Belongs to the GST superfamily. DHAR family.</text>
</comment>
<organism evidence="9 10">
    <name type="scientific">Marchantia polymorpha subsp. ruderalis</name>
    <dbReference type="NCBI Taxonomy" id="1480154"/>
    <lineage>
        <taxon>Eukaryota</taxon>
        <taxon>Viridiplantae</taxon>
        <taxon>Streptophyta</taxon>
        <taxon>Embryophyta</taxon>
        <taxon>Marchantiophyta</taxon>
        <taxon>Marchantiopsida</taxon>
        <taxon>Marchantiidae</taxon>
        <taxon>Marchantiales</taxon>
        <taxon>Marchantiaceae</taxon>
        <taxon>Marchantia</taxon>
    </lineage>
</organism>
<evidence type="ECO:0000313" key="10">
    <source>
        <dbReference type="Proteomes" id="UP000077202"/>
    </source>
</evidence>
<dbReference type="SUPFAM" id="SSF47616">
    <property type="entry name" value="GST C-terminal domain-like"/>
    <property type="match status" value="1"/>
</dbReference>
<gene>
    <name evidence="9" type="ORF">AXG93_2528s1810</name>
</gene>
<dbReference type="SUPFAM" id="SSF52833">
    <property type="entry name" value="Thioredoxin-like"/>
    <property type="match status" value="1"/>
</dbReference>
<feature type="domain" description="GST N-terminal" evidence="7">
    <location>
        <begin position="108"/>
        <end position="187"/>
    </location>
</feature>
<accession>A0A176WPQ8</accession>
<proteinExistence type="inferred from homology"/>
<evidence type="ECO:0000313" key="9">
    <source>
        <dbReference type="EMBL" id="OAE34814.1"/>
    </source>
</evidence>
<dbReference type="SFLD" id="SFLDS00019">
    <property type="entry name" value="Glutathione_Transferase_(cytos"/>
    <property type="match status" value="1"/>
</dbReference>
<dbReference type="SFLD" id="SFLDG00358">
    <property type="entry name" value="Main_(cytGST)"/>
    <property type="match status" value="1"/>
</dbReference>
<dbReference type="EMBL" id="LVLJ01000312">
    <property type="protein sequence ID" value="OAE34814.1"/>
    <property type="molecule type" value="Genomic_DNA"/>
</dbReference>
<dbReference type="GO" id="GO:0045174">
    <property type="term" value="F:glutathione dehydrogenase (ascorbate) activity"/>
    <property type="evidence" value="ECO:0007669"/>
    <property type="project" value="UniProtKB-EC"/>
</dbReference>
<dbReference type="PANTHER" id="PTHR44420">
    <property type="entry name" value="GLUTATHIONE S-TRANSFERASE DHAR2-RELATED"/>
    <property type="match status" value="1"/>
</dbReference>
<keyword evidence="1" id="KW-0216">Detoxification</keyword>
<reference evidence="9" key="1">
    <citation type="submission" date="2016-03" db="EMBL/GenBank/DDBJ databases">
        <title>Mechanisms controlling the formation of the plant cell surface in tip-growing cells are functionally conserved among land plants.</title>
        <authorList>
            <person name="Honkanen S."/>
            <person name="Jones V.A."/>
            <person name="Morieri G."/>
            <person name="Champion C."/>
            <person name="Hetherington A.J."/>
            <person name="Kelly S."/>
            <person name="Saint-Marcoux D."/>
            <person name="Proust H."/>
            <person name="Prescott H."/>
            <person name="Dolan L."/>
        </authorList>
    </citation>
    <scope>NUCLEOTIDE SEQUENCE [LARGE SCALE GENOMIC DNA]</scope>
    <source>
        <tissue evidence="9">Whole gametophyte</tissue>
    </source>
</reference>
<dbReference type="Pfam" id="PF13409">
    <property type="entry name" value="GST_N_2"/>
    <property type="match status" value="1"/>
</dbReference>
<evidence type="ECO:0000259" key="8">
    <source>
        <dbReference type="PROSITE" id="PS50405"/>
    </source>
</evidence>
<evidence type="ECO:0000256" key="1">
    <source>
        <dbReference type="ARBA" id="ARBA00022575"/>
    </source>
</evidence>
<evidence type="ECO:0000256" key="5">
    <source>
        <dbReference type="ARBA" id="ARBA00047960"/>
    </source>
</evidence>
<dbReference type="GO" id="GO:0004364">
    <property type="term" value="F:glutathione transferase activity"/>
    <property type="evidence" value="ECO:0007669"/>
    <property type="project" value="UniProtKB-EC"/>
</dbReference>
<feature type="domain" description="GST C-terminal" evidence="8">
    <location>
        <begin position="171"/>
        <end position="311"/>
    </location>
</feature>
<evidence type="ECO:0000256" key="4">
    <source>
        <dbReference type="ARBA" id="ARBA00024194"/>
    </source>
</evidence>
<dbReference type="Pfam" id="PF13410">
    <property type="entry name" value="GST_C_2"/>
    <property type="match status" value="1"/>
</dbReference>